<comment type="caution">
    <text evidence="4">The sequence shown here is derived from an EMBL/GenBank/DDBJ whole genome shotgun (WGS) entry which is preliminary data.</text>
</comment>
<reference evidence="4" key="1">
    <citation type="journal article" date="2014" name="Int. J. Syst. Evol. Microbiol.">
        <title>Complete genome sequence of Corynebacterium casei LMG S-19264T (=DSM 44701T), isolated from a smear-ripened cheese.</title>
        <authorList>
            <consortium name="US DOE Joint Genome Institute (JGI-PGF)"/>
            <person name="Walter F."/>
            <person name="Albersmeier A."/>
            <person name="Kalinowski J."/>
            <person name="Ruckert C."/>
        </authorList>
    </citation>
    <scope>NUCLEOTIDE SEQUENCE</scope>
    <source>
        <strain evidence="4">KCTC 23732</strain>
    </source>
</reference>
<dbReference type="InterPro" id="IPR003423">
    <property type="entry name" value="OMP_efflux"/>
</dbReference>
<keyword evidence="2" id="KW-1134">Transmembrane beta strand</keyword>
<dbReference type="Gene3D" id="1.20.1600.10">
    <property type="entry name" value="Outer membrane efflux proteins (OEP)"/>
    <property type="match status" value="1"/>
</dbReference>
<dbReference type="InterPro" id="IPR010131">
    <property type="entry name" value="MdtP/NodT-like"/>
</dbReference>
<evidence type="ECO:0000256" key="3">
    <source>
        <dbReference type="SAM" id="Coils"/>
    </source>
</evidence>
<feature type="coiled-coil region" evidence="3">
    <location>
        <begin position="387"/>
        <end position="421"/>
    </location>
</feature>
<dbReference type="Pfam" id="PF02321">
    <property type="entry name" value="OEP"/>
    <property type="match status" value="2"/>
</dbReference>
<keyword evidence="5" id="KW-1185">Reference proteome</keyword>
<dbReference type="SUPFAM" id="SSF56954">
    <property type="entry name" value="Outer membrane efflux proteins (OEP)"/>
    <property type="match status" value="1"/>
</dbReference>
<keyword evidence="2" id="KW-0812">Transmembrane</keyword>
<dbReference type="PANTHER" id="PTHR30203">
    <property type="entry name" value="OUTER MEMBRANE CATION EFFLUX PROTEIN"/>
    <property type="match status" value="1"/>
</dbReference>
<dbReference type="GO" id="GO:0005886">
    <property type="term" value="C:plasma membrane"/>
    <property type="evidence" value="ECO:0007669"/>
    <property type="project" value="UniProtKB-SubCell"/>
</dbReference>
<evidence type="ECO:0000256" key="1">
    <source>
        <dbReference type="ARBA" id="ARBA00007613"/>
    </source>
</evidence>
<keyword evidence="2" id="KW-0472">Membrane</keyword>
<keyword evidence="2" id="KW-0449">Lipoprotein</keyword>
<evidence type="ECO:0000313" key="5">
    <source>
        <dbReference type="Proteomes" id="UP000608345"/>
    </source>
</evidence>
<evidence type="ECO:0000313" key="4">
    <source>
        <dbReference type="EMBL" id="GGW94970.1"/>
    </source>
</evidence>
<keyword evidence="2" id="KW-0564">Palmitate</keyword>
<keyword evidence="3" id="KW-0175">Coiled coil</keyword>
<comment type="subcellular location">
    <subcellularLocation>
        <location evidence="2">Cell membrane</location>
        <topology evidence="2">Lipid-anchor</topology>
    </subcellularLocation>
</comment>
<feature type="coiled-coil region" evidence="3">
    <location>
        <begin position="190"/>
        <end position="255"/>
    </location>
</feature>
<comment type="similarity">
    <text evidence="1 2">Belongs to the outer membrane factor (OMF) (TC 1.B.17) family.</text>
</comment>
<reference evidence="4" key="2">
    <citation type="submission" date="2020-09" db="EMBL/GenBank/DDBJ databases">
        <authorList>
            <person name="Sun Q."/>
            <person name="Kim S."/>
        </authorList>
    </citation>
    <scope>NUCLEOTIDE SEQUENCE</scope>
    <source>
        <strain evidence="4">KCTC 23732</strain>
    </source>
</reference>
<gene>
    <name evidence="4" type="ORF">GCM10011450_25930</name>
</gene>
<proteinExistence type="inferred from homology"/>
<name>A0A918MZW9_9BURK</name>
<evidence type="ECO:0000256" key="2">
    <source>
        <dbReference type="RuleBase" id="RU362097"/>
    </source>
</evidence>
<dbReference type="NCBIfam" id="TIGR01845">
    <property type="entry name" value="outer_NodT"/>
    <property type="match status" value="1"/>
</dbReference>
<dbReference type="PANTHER" id="PTHR30203:SF33">
    <property type="entry name" value="BLR4455 PROTEIN"/>
    <property type="match status" value="1"/>
</dbReference>
<dbReference type="Proteomes" id="UP000608345">
    <property type="component" value="Unassembled WGS sequence"/>
</dbReference>
<dbReference type="EMBL" id="BMYS01000024">
    <property type="protein sequence ID" value="GGW94970.1"/>
    <property type="molecule type" value="Genomic_DNA"/>
</dbReference>
<dbReference type="GO" id="GO:0015562">
    <property type="term" value="F:efflux transmembrane transporter activity"/>
    <property type="evidence" value="ECO:0007669"/>
    <property type="project" value="InterPro"/>
</dbReference>
<dbReference type="AlphaFoldDB" id="A0A918MZW9"/>
<dbReference type="Gene3D" id="2.20.200.10">
    <property type="entry name" value="Outer membrane efflux proteins (OEP)"/>
    <property type="match status" value="1"/>
</dbReference>
<protein>
    <submittedName>
        <fullName evidence="4">RND transporter</fullName>
    </submittedName>
</protein>
<accession>A0A918MZW9</accession>
<sequence>MSEASSNDSRVTGRHFSWVAAMLALALLSACTVGPDYVRPAQELGLSYKAEKVDGWVQARPGDDLSKGNWWERFNEPVLNGLMAQLNASNQNIAQAVARYDAARALTAQTRSGFFPVLGAGAGYDRSGGSNRSGTSQYDLSGSLNWELDLWGKVRRQVQGQQAAQQASAADLANVRLSMQSELAQNYFTLRMIDEQKRLLERTLQAYERSLQMNRNRYAQGVSARGDVVAAMAQVNNARAQAIDIEAERARTENAIAVLTGQLPSGMNIAPVAFEVKVPAIPVSVPATLLQRRPDVASAERRVAQANADIGVAQSAWFPDLNLGLSGGLQAATFSDWISSPLNFWSLGPTLAMTLLDGGARAASINYAKASYQAEVAGYRQTVLAALQEVENAISTLSVLNRELKVQLQALAASRESLQITRNQFAAGLIDYLSVVQVEASAYAAERTALQLENQRLNTTVDLIKALGGGWSEPLTP</sequence>
<organism evidence="4 5">
    <name type="scientific">Advenella faeciporci</name>
    <dbReference type="NCBI Taxonomy" id="797535"/>
    <lineage>
        <taxon>Bacteria</taxon>
        <taxon>Pseudomonadati</taxon>
        <taxon>Pseudomonadota</taxon>
        <taxon>Betaproteobacteria</taxon>
        <taxon>Burkholderiales</taxon>
        <taxon>Alcaligenaceae</taxon>
    </lineage>
</organism>
<dbReference type="RefSeq" id="WP_189385927.1">
    <property type="nucleotide sequence ID" value="NZ_BAABFY010000044.1"/>
</dbReference>